<name>A0A0D0ASH8_9AGAM</name>
<evidence type="ECO:0000313" key="3">
    <source>
        <dbReference type="Proteomes" id="UP000054485"/>
    </source>
</evidence>
<accession>A0A0D0ASH8</accession>
<proteinExistence type="predicted"/>
<evidence type="ECO:0000256" key="1">
    <source>
        <dbReference type="SAM" id="MobiDB-lite"/>
    </source>
</evidence>
<organism evidence="2 3">
    <name type="scientific">Suillus luteus UH-Slu-Lm8-n1</name>
    <dbReference type="NCBI Taxonomy" id="930992"/>
    <lineage>
        <taxon>Eukaryota</taxon>
        <taxon>Fungi</taxon>
        <taxon>Dikarya</taxon>
        <taxon>Basidiomycota</taxon>
        <taxon>Agaricomycotina</taxon>
        <taxon>Agaricomycetes</taxon>
        <taxon>Agaricomycetidae</taxon>
        <taxon>Boletales</taxon>
        <taxon>Suillineae</taxon>
        <taxon>Suillaceae</taxon>
        <taxon>Suillus</taxon>
    </lineage>
</organism>
<reference evidence="2 3" key="1">
    <citation type="submission" date="2014-04" db="EMBL/GenBank/DDBJ databases">
        <authorList>
            <consortium name="DOE Joint Genome Institute"/>
            <person name="Kuo A."/>
            <person name="Ruytinx J."/>
            <person name="Rineau F."/>
            <person name="Colpaert J."/>
            <person name="Kohler A."/>
            <person name="Nagy L.G."/>
            <person name="Floudas D."/>
            <person name="Copeland A."/>
            <person name="Barry K.W."/>
            <person name="Cichocki N."/>
            <person name="Veneault-Fourrey C."/>
            <person name="LaButti K."/>
            <person name="Lindquist E.A."/>
            <person name="Lipzen A."/>
            <person name="Lundell T."/>
            <person name="Morin E."/>
            <person name="Murat C."/>
            <person name="Sun H."/>
            <person name="Tunlid A."/>
            <person name="Henrissat B."/>
            <person name="Grigoriev I.V."/>
            <person name="Hibbett D.S."/>
            <person name="Martin F."/>
            <person name="Nordberg H.P."/>
            <person name="Cantor M.N."/>
            <person name="Hua S.X."/>
        </authorList>
    </citation>
    <scope>NUCLEOTIDE SEQUENCE [LARGE SCALE GENOMIC DNA]</scope>
    <source>
        <strain evidence="2 3">UH-Slu-Lm8-n1</strain>
    </source>
</reference>
<reference evidence="3" key="2">
    <citation type="submission" date="2015-01" db="EMBL/GenBank/DDBJ databases">
        <title>Evolutionary Origins and Diversification of the Mycorrhizal Mutualists.</title>
        <authorList>
            <consortium name="DOE Joint Genome Institute"/>
            <consortium name="Mycorrhizal Genomics Consortium"/>
            <person name="Kohler A."/>
            <person name="Kuo A."/>
            <person name="Nagy L.G."/>
            <person name="Floudas D."/>
            <person name="Copeland A."/>
            <person name="Barry K.W."/>
            <person name="Cichocki N."/>
            <person name="Veneault-Fourrey C."/>
            <person name="LaButti K."/>
            <person name="Lindquist E.A."/>
            <person name="Lipzen A."/>
            <person name="Lundell T."/>
            <person name="Morin E."/>
            <person name="Murat C."/>
            <person name="Riley R."/>
            <person name="Ohm R."/>
            <person name="Sun H."/>
            <person name="Tunlid A."/>
            <person name="Henrissat B."/>
            <person name="Grigoriev I.V."/>
            <person name="Hibbett D.S."/>
            <person name="Martin F."/>
        </authorList>
    </citation>
    <scope>NUCLEOTIDE SEQUENCE [LARGE SCALE GENOMIC DNA]</scope>
    <source>
        <strain evidence="3">UH-Slu-Lm8-n1</strain>
    </source>
</reference>
<evidence type="ECO:0000313" key="2">
    <source>
        <dbReference type="EMBL" id="KIK34913.1"/>
    </source>
</evidence>
<keyword evidence="3" id="KW-1185">Reference proteome</keyword>
<dbReference type="HOGENOM" id="CLU_1760004_0_0_1"/>
<sequence>MTSDGWHYVELIFRPVMDNRLHLDIYTVISCQASETRQCTSRGLLTANIVEVAVVYWKPVVALRLPVTIQRWRESKLGMLRMSWEGSEGTLWLPRGCTLGDVSSSERDMTSKTWESSNDARVVPSRRRGSNDIALDREQRHSAVHICH</sequence>
<dbReference type="EMBL" id="KN835687">
    <property type="protein sequence ID" value="KIK34913.1"/>
    <property type="molecule type" value="Genomic_DNA"/>
</dbReference>
<gene>
    <name evidence="2" type="ORF">CY34DRAFT_812564</name>
</gene>
<protein>
    <submittedName>
        <fullName evidence="2">Uncharacterized protein</fullName>
    </submittedName>
</protein>
<dbReference type="InParanoid" id="A0A0D0ASH8"/>
<feature type="region of interest" description="Disordered" evidence="1">
    <location>
        <begin position="103"/>
        <end position="134"/>
    </location>
</feature>
<dbReference type="Proteomes" id="UP000054485">
    <property type="component" value="Unassembled WGS sequence"/>
</dbReference>
<dbReference type="AlphaFoldDB" id="A0A0D0ASH8"/>